<accession>A0A840DE85</accession>
<dbReference type="EMBL" id="JACIFD010000002">
    <property type="protein sequence ID" value="MBB4070960.1"/>
    <property type="molecule type" value="Genomic_DNA"/>
</dbReference>
<dbReference type="Proteomes" id="UP000571183">
    <property type="component" value="Unassembled WGS sequence"/>
</dbReference>
<dbReference type="AlphaFoldDB" id="A0A840DE85"/>
<name>A0A840DE85_9MICO</name>
<proteinExistence type="predicted"/>
<comment type="caution">
    <text evidence="2">The sequence shown here is derived from an EMBL/GenBank/DDBJ whole genome shotgun (WGS) entry which is preliminary data.</text>
</comment>
<keyword evidence="3" id="KW-1185">Reference proteome</keyword>
<reference evidence="2" key="1">
    <citation type="submission" date="2020-08" db="EMBL/GenBank/DDBJ databases">
        <title>Sequencing the genomes of 1000 actinobacteria strains.</title>
        <authorList>
            <person name="Klenk H.-P."/>
        </authorList>
    </citation>
    <scope>NUCLEOTIDE SEQUENCE [LARGE SCALE GENOMIC DNA]</scope>
    <source>
        <strain evidence="2">DSM 27064</strain>
    </source>
</reference>
<evidence type="ECO:0008006" key="4">
    <source>
        <dbReference type="Google" id="ProtNLM"/>
    </source>
</evidence>
<feature type="transmembrane region" description="Helical" evidence="1">
    <location>
        <begin position="137"/>
        <end position="162"/>
    </location>
</feature>
<protein>
    <recommendedName>
        <fullName evidence="4">Small multidrug efflux protein</fullName>
    </recommendedName>
</protein>
<feature type="transmembrane region" description="Helical" evidence="1">
    <location>
        <begin position="104"/>
        <end position="131"/>
    </location>
</feature>
<gene>
    <name evidence="2" type="ORF">F5897_000244</name>
</gene>
<evidence type="ECO:0000313" key="2">
    <source>
        <dbReference type="EMBL" id="MBB4070960.1"/>
    </source>
</evidence>
<keyword evidence="1" id="KW-0472">Membrane</keyword>
<feature type="transmembrane region" description="Helical" evidence="1">
    <location>
        <begin position="21"/>
        <end position="39"/>
    </location>
</feature>
<sequence>MFSASALDQFQGFVQGLPEPLQWLGVVLISAVPFIESYFGSAIGVAAGIFPVLAVLFAVLGNTVSMLVFVLTAAKTRRAIKQRGGDPQPLSARKAKLKQRLDRYGVPLVSLAGQTVLPSQIVAAAMVSFGADTRKVILWQIISIVLWGAVFATLATIGFAVIR</sequence>
<dbReference type="RefSeq" id="WP_183304202.1">
    <property type="nucleotide sequence ID" value="NZ_JACIFD010000002.1"/>
</dbReference>
<keyword evidence="1" id="KW-1133">Transmembrane helix</keyword>
<evidence type="ECO:0000256" key="1">
    <source>
        <dbReference type="SAM" id="Phobius"/>
    </source>
</evidence>
<feature type="transmembrane region" description="Helical" evidence="1">
    <location>
        <begin position="45"/>
        <end position="74"/>
    </location>
</feature>
<evidence type="ECO:0000313" key="3">
    <source>
        <dbReference type="Proteomes" id="UP000571183"/>
    </source>
</evidence>
<keyword evidence="1" id="KW-0812">Transmembrane</keyword>
<organism evidence="2 3">
    <name type="scientific">Canibacter oris</name>
    <dbReference type="NCBI Taxonomy" id="1365628"/>
    <lineage>
        <taxon>Bacteria</taxon>
        <taxon>Bacillati</taxon>
        <taxon>Actinomycetota</taxon>
        <taxon>Actinomycetes</taxon>
        <taxon>Micrococcales</taxon>
        <taxon>Microbacteriaceae</taxon>
        <taxon>Canibacter</taxon>
    </lineage>
</organism>